<dbReference type="Proteomes" id="UP001151532">
    <property type="component" value="Chromosome 11"/>
</dbReference>
<reference evidence="1" key="2">
    <citation type="journal article" date="2023" name="Int. J. Mol. Sci.">
        <title>De Novo Assembly and Annotation of 11 Diverse Shrub Willow (Salix) Genomes Reveals Novel Gene Organization in Sex-Linked Regions.</title>
        <authorList>
            <person name="Hyden B."/>
            <person name="Feng K."/>
            <person name="Yates T.B."/>
            <person name="Jawdy S."/>
            <person name="Cereghino C."/>
            <person name="Smart L.B."/>
            <person name="Muchero W."/>
        </authorList>
    </citation>
    <scope>NUCLEOTIDE SEQUENCE</scope>
    <source>
        <tissue evidence="1">Shoot tip</tissue>
    </source>
</reference>
<sequence length="129" mass="14000">MCAISWTTPPFDRISHSLRVFSSRRKSKILFGGTGSQEEVAALSTIPEGLPGSSTLLLVMTPTSSAPVPDSVGLVRRDAQSIEAYRHFLRQFHHTLSSFLISNNTSISSRNVGCHGTGLRPTILPECMS</sequence>
<protein>
    <submittedName>
        <fullName evidence="1">Uncharacterized protein</fullName>
    </submittedName>
</protein>
<evidence type="ECO:0000313" key="2">
    <source>
        <dbReference type="Proteomes" id="UP001151532"/>
    </source>
</evidence>
<reference evidence="1" key="1">
    <citation type="submission" date="2022-11" db="EMBL/GenBank/DDBJ databases">
        <authorList>
            <person name="Hyden B.L."/>
            <person name="Feng K."/>
            <person name="Yates T."/>
            <person name="Jawdy S."/>
            <person name="Smart L.B."/>
            <person name="Muchero W."/>
        </authorList>
    </citation>
    <scope>NUCLEOTIDE SEQUENCE</scope>
    <source>
        <tissue evidence="1">Shoot tip</tissue>
    </source>
</reference>
<proteinExistence type="predicted"/>
<dbReference type="OrthoDB" id="1784034at2759"/>
<dbReference type="AlphaFoldDB" id="A0A9Q0WNJ1"/>
<name>A0A9Q0WNJ1_SALPP</name>
<comment type="caution">
    <text evidence="1">The sequence shown here is derived from an EMBL/GenBank/DDBJ whole genome shotgun (WGS) entry which is preliminary data.</text>
</comment>
<dbReference type="EMBL" id="JAPFFK010000003">
    <property type="protein sequence ID" value="KAJ6770317.1"/>
    <property type="molecule type" value="Genomic_DNA"/>
</dbReference>
<gene>
    <name evidence="1" type="ORF">OIU79_021046</name>
</gene>
<accession>A0A9Q0WNJ1</accession>
<keyword evidence="2" id="KW-1185">Reference proteome</keyword>
<evidence type="ECO:0000313" key="1">
    <source>
        <dbReference type="EMBL" id="KAJ6770317.1"/>
    </source>
</evidence>
<organism evidence="1 2">
    <name type="scientific">Salix purpurea</name>
    <name type="common">Purple osier willow</name>
    <dbReference type="NCBI Taxonomy" id="77065"/>
    <lineage>
        <taxon>Eukaryota</taxon>
        <taxon>Viridiplantae</taxon>
        <taxon>Streptophyta</taxon>
        <taxon>Embryophyta</taxon>
        <taxon>Tracheophyta</taxon>
        <taxon>Spermatophyta</taxon>
        <taxon>Magnoliopsida</taxon>
        <taxon>eudicotyledons</taxon>
        <taxon>Gunneridae</taxon>
        <taxon>Pentapetalae</taxon>
        <taxon>rosids</taxon>
        <taxon>fabids</taxon>
        <taxon>Malpighiales</taxon>
        <taxon>Salicaceae</taxon>
        <taxon>Saliceae</taxon>
        <taxon>Salix</taxon>
    </lineage>
</organism>